<dbReference type="EMBL" id="AZBU02000008">
    <property type="protein sequence ID" value="TKR68439.1"/>
    <property type="molecule type" value="Genomic_DNA"/>
</dbReference>
<dbReference type="Proteomes" id="UP000298663">
    <property type="component" value="Unassembled WGS sequence"/>
</dbReference>
<protein>
    <submittedName>
        <fullName evidence="2">Uncharacterized protein</fullName>
    </submittedName>
</protein>
<name>A0A4U5MGQ1_STECR</name>
<gene>
    <name evidence="2" type="ORF">L596_024427</name>
</gene>
<proteinExistence type="predicted"/>
<keyword evidence="3" id="KW-1185">Reference proteome</keyword>
<organism evidence="2 3">
    <name type="scientific">Steinernema carpocapsae</name>
    <name type="common">Entomopathogenic nematode</name>
    <dbReference type="NCBI Taxonomy" id="34508"/>
    <lineage>
        <taxon>Eukaryota</taxon>
        <taxon>Metazoa</taxon>
        <taxon>Ecdysozoa</taxon>
        <taxon>Nematoda</taxon>
        <taxon>Chromadorea</taxon>
        <taxon>Rhabditida</taxon>
        <taxon>Tylenchina</taxon>
        <taxon>Panagrolaimomorpha</taxon>
        <taxon>Strongyloidoidea</taxon>
        <taxon>Steinernematidae</taxon>
        <taxon>Steinernema</taxon>
    </lineage>
</organism>
<feature type="region of interest" description="Disordered" evidence="1">
    <location>
        <begin position="16"/>
        <end position="61"/>
    </location>
</feature>
<sequence length="101" mass="10525">MRKPTSIVLAAPDASAISVSPSTSSPTTTDTASAVSNPSCAPTSRQSRSPSTPSSTSPSISSCGLTMMLSRVLHRLLAVSHVFDLMFCGLFKLNPYSSFLS</sequence>
<evidence type="ECO:0000313" key="3">
    <source>
        <dbReference type="Proteomes" id="UP000298663"/>
    </source>
</evidence>
<reference evidence="2 3" key="2">
    <citation type="journal article" date="2019" name="G3 (Bethesda)">
        <title>Hybrid Assembly of the Genome of the Entomopathogenic Nematode Steinernema carpocapsae Identifies the X-Chromosome.</title>
        <authorList>
            <person name="Serra L."/>
            <person name="Macchietto M."/>
            <person name="Macias-Munoz A."/>
            <person name="McGill C.J."/>
            <person name="Rodriguez I.M."/>
            <person name="Rodriguez B."/>
            <person name="Murad R."/>
            <person name="Mortazavi A."/>
        </authorList>
    </citation>
    <scope>NUCLEOTIDE SEQUENCE [LARGE SCALE GENOMIC DNA]</scope>
    <source>
        <strain evidence="2 3">ALL</strain>
    </source>
</reference>
<dbReference type="AlphaFoldDB" id="A0A4U5MGQ1"/>
<accession>A0A4U5MGQ1</accession>
<comment type="caution">
    <text evidence="2">The sequence shown here is derived from an EMBL/GenBank/DDBJ whole genome shotgun (WGS) entry which is preliminary data.</text>
</comment>
<evidence type="ECO:0000256" key="1">
    <source>
        <dbReference type="SAM" id="MobiDB-lite"/>
    </source>
</evidence>
<reference evidence="2 3" key="1">
    <citation type="journal article" date="2015" name="Genome Biol.">
        <title>Comparative genomics of Steinernema reveals deeply conserved gene regulatory networks.</title>
        <authorList>
            <person name="Dillman A.R."/>
            <person name="Macchietto M."/>
            <person name="Porter C.F."/>
            <person name="Rogers A."/>
            <person name="Williams B."/>
            <person name="Antoshechkin I."/>
            <person name="Lee M.M."/>
            <person name="Goodwin Z."/>
            <person name="Lu X."/>
            <person name="Lewis E.E."/>
            <person name="Goodrich-Blair H."/>
            <person name="Stock S.P."/>
            <person name="Adams B.J."/>
            <person name="Sternberg P.W."/>
            <person name="Mortazavi A."/>
        </authorList>
    </citation>
    <scope>NUCLEOTIDE SEQUENCE [LARGE SCALE GENOMIC DNA]</scope>
    <source>
        <strain evidence="2 3">ALL</strain>
    </source>
</reference>
<evidence type="ECO:0000313" key="2">
    <source>
        <dbReference type="EMBL" id="TKR68439.1"/>
    </source>
</evidence>